<sequence>MVLCVETGAGLADADSYVPLASADAYWALRPHSPLAAPWAATPEETREGALREATTHIDVLFGPRFPGRPAHGRDQRLAWPRRDAWDQEGLPLPGDRVPREIVEACCELAARAITAPLMADRDAGPRVIEERLSVDALTTHTVYTPDASPPPAVPLARALLAPLLRPGGTVLSRT</sequence>
<accession>A0A512H4Q8</accession>
<dbReference type="InterPro" id="IPR046787">
    <property type="entry name" value="DnaT_2"/>
</dbReference>
<dbReference type="EMBL" id="BJZO01000009">
    <property type="protein sequence ID" value="GEO80442.1"/>
    <property type="molecule type" value="Genomic_DNA"/>
</dbReference>
<evidence type="ECO:0000259" key="1">
    <source>
        <dbReference type="Pfam" id="PF20557"/>
    </source>
</evidence>
<dbReference type="Proteomes" id="UP000321567">
    <property type="component" value="Unassembled WGS sequence"/>
</dbReference>
<keyword evidence="3" id="KW-1185">Reference proteome</keyword>
<name>A0A512H4Q8_9PROT</name>
<dbReference type="RefSeq" id="WP_147162503.1">
    <property type="nucleotide sequence ID" value="NZ_BJZO01000009.1"/>
</dbReference>
<dbReference type="Pfam" id="PF20557">
    <property type="entry name" value="DnaT_2"/>
    <property type="match status" value="1"/>
</dbReference>
<dbReference type="AlphaFoldDB" id="A0A512H4Q8"/>
<feature type="domain" description="Putative DnaT-like" evidence="1">
    <location>
        <begin position="1"/>
        <end position="167"/>
    </location>
</feature>
<protein>
    <recommendedName>
        <fullName evidence="1">Putative DnaT-like domain-containing protein</fullName>
    </recommendedName>
</protein>
<dbReference type="OrthoDB" id="7365289at2"/>
<proteinExistence type="predicted"/>
<gene>
    <name evidence="2" type="ORF">ROR02_05730</name>
</gene>
<evidence type="ECO:0000313" key="2">
    <source>
        <dbReference type="EMBL" id="GEO80442.1"/>
    </source>
</evidence>
<organism evidence="2 3">
    <name type="scientific">Pararhodospirillum oryzae</name>
    <dbReference type="NCBI Taxonomy" id="478448"/>
    <lineage>
        <taxon>Bacteria</taxon>
        <taxon>Pseudomonadati</taxon>
        <taxon>Pseudomonadota</taxon>
        <taxon>Alphaproteobacteria</taxon>
        <taxon>Rhodospirillales</taxon>
        <taxon>Rhodospirillaceae</taxon>
        <taxon>Pararhodospirillum</taxon>
    </lineage>
</organism>
<reference evidence="2 3" key="1">
    <citation type="submission" date="2019-07" db="EMBL/GenBank/DDBJ databases">
        <title>Whole genome shotgun sequence of Rhodospirillum oryzae NBRC 107573.</title>
        <authorList>
            <person name="Hosoyama A."/>
            <person name="Uohara A."/>
            <person name="Ohji S."/>
            <person name="Ichikawa N."/>
        </authorList>
    </citation>
    <scope>NUCLEOTIDE SEQUENCE [LARGE SCALE GENOMIC DNA]</scope>
    <source>
        <strain evidence="2 3">NBRC 107573</strain>
    </source>
</reference>
<evidence type="ECO:0000313" key="3">
    <source>
        <dbReference type="Proteomes" id="UP000321567"/>
    </source>
</evidence>
<comment type="caution">
    <text evidence="2">The sequence shown here is derived from an EMBL/GenBank/DDBJ whole genome shotgun (WGS) entry which is preliminary data.</text>
</comment>